<name>A0ABU6RYG0_9FABA</name>
<protein>
    <submittedName>
        <fullName evidence="1">Uncharacterized protein</fullName>
    </submittedName>
</protein>
<feature type="non-terminal residue" evidence="1">
    <location>
        <position position="1"/>
    </location>
</feature>
<dbReference type="EMBL" id="JASCZI010033925">
    <property type="protein sequence ID" value="MED6129130.1"/>
    <property type="molecule type" value="Genomic_DNA"/>
</dbReference>
<organism evidence="1 2">
    <name type="scientific">Stylosanthes scabra</name>
    <dbReference type="NCBI Taxonomy" id="79078"/>
    <lineage>
        <taxon>Eukaryota</taxon>
        <taxon>Viridiplantae</taxon>
        <taxon>Streptophyta</taxon>
        <taxon>Embryophyta</taxon>
        <taxon>Tracheophyta</taxon>
        <taxon>Spermatophyta</taxon>
        <taxon>Magnoliopsida</taxon>
        <taxon>eudicotyledons</taxon>
        <taxon>Gunneridae</taxon>
        <taxon>Pentapetalae</taxon>
        <taxon>rosids</taxon>
        <taxon>fabids</taxon>
        <taxon>Fabales</taxon>
        <taxon>Fabaceae</taxon>
        <taxon>Papilionoideae</taxon>
        <taxon>50 kb inversion clade</taxon>
        <taxon>dalbergioids sensu lato</taxon>
        <taxon>Dalbergieae</taxon>
        <taxon>Pterocarpus clade</taxon>
        <taxon>Stylosanthes</taxon>
    </lineage>
</organism>
<comment type="caution">
    <text evidence="1">The sequence shown here is derived from an EMBL/GenBank/DDBJ whole genome shotgun (WGS) entry which is preliminary data.</text>
</comment>
<evidence type="ECO:0000313" key="1">
    <source>
        <dbReference type="EMBL" id="MED6129130.1"/>
    </source>
</evidence>
<keyword evidence="2" id="KW-1185">Reference proteome</keyword>
<evidence type="ECO:0000313" key="2">
    <source>
        <dbReference type="Proteomes" id="UP001341840"/>
    </source>
</evidence>
<sequence>VELGFKEARPWPENAKFQFWPSFNVIMHRKVAYATLSREVPGCCRGGSCVRNFENCVHNLVWTESKSALFQCCVRSFANNFASNFSGNFLFLSPLHESFASNAFVNLSQAFFNP</sequence>
<reference evidence="1 2" key="1">
    <citation type="journal article" date="2023" name="Plants (Basel)">
        <title>Bridging the Gap: Combining Genomics and Transcriptomics Approaches to Understand Stylosanthes scabra, an Orphan Legume from the Brazilian Caatinga.</title>
        <authorList>
            <person name="Ferreira-Neto J.R.C."/>
            <person name="da Silva M.D."/>
            <person name="Binneck E."/>
            <person name="de Melo N.F."/>
            <person name="da Silva R.H."/>
            <person name="de Melo A.L.T.M."/>
            <person name="Pandolfi V."/>
            <person name="Bustamante F.O."/>
            <person name="Brasileiro-Vidal A.C."/>
            <person name="Benko-Iseppon A.M."/>
        </authorList>
    </citation>
    <scope>NUCLEOTIDE SEQUENCE [LARGE SCALE GENOMIC DNA]</scope>
    <source>
        <tissue evidence="1">Leaves</tissue>
    </source>
</reference>
<dbReference type="Proteomes" id="UP001341840">
    <property type="component" value="Unassembled WGS sequence"/>
</dbReference>
<proteinExistence type="predicted"/>
<accession>A0ABU6RYG0</accession>
<gene>
    <name evidence="1" type="ORF">PIB30_104881</name>
</gene>